<dbReference type="SUPFAM" id="SSF75304">
    <property type="entry name" value="Amidase signature (AS) enzymes"/>
    <property type="match status" value="1"/>
</dbReference>
<dbReference type="EMBL" id="CP002917">
    <property type="protein sequence ID" value="AEK38026.1"/>
    <property type="molecule type" value="Genomic_DNA"/>
</dbReference>
<evidence type="ECO:0000313" key="1">
    <source>
        <dbReference type="EMBL" id="AEK38026.1"/>
    </source>
</evidence>
<dbReference type="AlphaFoldDB" id="G0HHS2"/>
<dbReference type="HOGENOM" id="CLU_2933600_0_0_11"/>
<reference evidence="1 2" key="1">
    <citation type="journal article" date="2011" name="BMC Genomics">
        <title>Complete genome sequence of Corynebacterium variabile DSM 44702 isolated from the surface of smear-ripened cheeses and insights into cheese ripening and flavor generation.</title>
        <authorList>
            <person name="Schroeder J."/>
            <person name="Maus I."/>
            <person name="Trost E."/>
            <person name="Tauch A."/>
        </authorList>
    </citation>
    <scope>NUCLEOTIDE SEQUENCE [LARGE SCALE GENOMIC DNA]</scope>
    <source>
        <strain evidence="2">DSM 44702 / JCM 12073 / NCIMB 30131</strain>
    </source>
</reference>
<dbReference type="KEGG" id="cva:CVAR_2687"/>
<evidence type="ECO:0008006" key="3">
    <source>
        <dbReference type="Google" id="ProtNLM"/>
    </source>
</evidence>
<accession>G0HHS2</accession>
<dbReference type="STRING" id="858619.CVAR_2687"/>
<gene>
    <name evidence="1" type="ordered locus">CVAR_2687</name>
</gene>
<sequence>MTDLTWASLRDQAAAVASGAVSAVELLNAHHARIDAVNPVLNAVIAEDRDGARAAARARG</sequence>
<dbReference type="Proteomes" id="UP000006659">
    <property type="component" value="Chromosome"/>
</dbReference>
<protein>
    <recommendedName>
        <fullName evidence="3">Amidase</fullName>
    </recommendedName>
</protein>
<dbReference type="RefSeq" id="WP_014011177.1">
    <property type="nucleotide sequence ID" value="NC_015859.1"/>
</dbReference>
<proteinExistence type="predicted"/>
<dbReference type="InterPro" id="IPR036928">
    <property type="entry name" value="AS_sf"/>
</dbReference>
<name>G0HHS2_CORVD</name>
<dbReference type="Gene3D" id="3.90.1300.10">
    <property type="entry name" value="Amidase signature (AS) domain"/>
    <property type="match status" value="1"/>
</dbReference>
<evidence type="ECO:0000313" key="2">
    <source>
        <dbReference type="Proteomes" id="UP000006659"/>
    </source>
</evidence>
<organism evidence="1 2">
    <name type="scientific">Corynebacterium variabile (strain DSM 44702 / CIP 107183 / JCM 12073 / NCIMB 30131)</name>
    <name type="common">Corynebacterium mooreparkense</name>
    <dbReference type="NCBI Taxonomy" id="858619"/>
    <lineage>
        <taxon>Bacteria</taxon>
        <taxon>Bacillati</taxon>
        <taxon>Actinomycetota</taxon>
        <taxon>Actinomycetes</taxon>
        <taxon>Mycobacteriales</taxon>
        <taxon>Corynebacteriaceae</taxon>
        <taxon>Corynebacterium</taxon>
    </lineage>
</organism>